<keyword evidence="2" id="KW-1185">Reference proteome</keyword>
<name>A0A7V8NPL6_9BACT</name>
<accession>A0A7V8NPL6</accession>
<feature type="non-terminal residue" evidence="1">
    <location>
        <position position="1"/>
    </location>
</feature>
<comment type="caution">
    <text evidence="1">The sequence shown here is derived from an EMBL/GenBank/DDBJ whole genome shotgun (WGS) entry which is preliminary data.</text>
</comment>
<sequence length="374" mass="40146">LEKKVPWFTAAAIGVQEFDVNSLCALNPSQPPAFTLADFLAAGVGTVSILGGSLNPSPPRVFLDKVLAWLQFAAFETFCQCNPISPAQACGTITQLTHFPSDYSPETSFSEFMWPGAWWVGNNVAYQFQYDPNCWPNAWAMDNVGGAGGPQYTVWDSTNTQVLAGGAWDALPSHHSLPDMRTTGGTHGYTFGMGFQSYTAAFPASFNLYFFSGQTQTVQVIPVPQPTTIIVNLPTPPTLACDSTTLCQLANEEINLLRQIQQGITILLEQTGPVAYVLGTPVTLSGSGVVSTPGIIGGLFVIPTLPPNVSVFGAAPSILYDAGWIRFGDQHGWQPHHTLTTTPLLLMAQLSTASQIAYNVSENVTFTPLTPYFG</sequence>
<dbReference type="AlphaFoldDB" id="A0A7V8NPL6"/>
<evidence type="ECO:0000313" key="1">
    <source>
        <dbReference type="EMBL" id="MBA0084880.1"/>
    </source>
</evidence>
<organism evidence="1 2">
    <name type="scientific">Candidatus Acidiferrum panamense</name>
    <dbReference type="NCBI Taxonomy" id="2741543"/>
    <lineage>
        <taxon>Bacteria</taxon>
        <taxon>Pseudomonadati</taxon>
        <taxon>Acidobacteriota</taxon>
        <taxon>Terriglobia</taxon>
        <taxon>Candidatus Acidiferrales</taxon>
        <taxon>Candidatus Acidiferrum</taxon>
    </lineage>
</organism>
<protein>
    <submittedName>
        <fullName evidence="1">Uncharacterized protein</fullName>
    </submittedName>
</protein>
<reference evidence="1" key="1">
    <citation type="submission" date="2020-06" db="EMBL/GenBank/DDBJ databases">
        <title>Legume-microbial interactions unlock mineral nutrients during tropical forest succession.</title>
        <authorList>
            <person name="Epihov D.Z."/>
        </authorList>
    </citation>
    <scope>NUCLEOTIDE SEQUENCE [LARGE SCALE GENOMIC DNA]</scope>
    <source>
        <strain evidence="1">Pan2503</strain>
    </source>
</reference>
<evidence type="ECO:0000313" key="2">
    <source>
        <dbReference type="Proteomes" id="UP000567293"/>
    </source>
</evidence>
<dbReference type="Proteomes" id="UP000567293">
    <property type="component" value="Unassembled WGS sequence"/>
</dbReference>
<proteinExistence type="predicted"/>
<gene>
    <name evidence="1" type="ORF">HRJ53_07785</name>
</gene>
<dbReference type="EMBL" id="JACDQQ010000751">
    <property type="protein sequence ID" value="MBA0084880.1"/>
    <property type="molecule type" value="Genomic_DNA"/>
</dbReference>